<evidence type="ECO:0000313" key="3">
    <source>
        <dbReference type="Proteomes" id="UP001594351"/>
    </source>
</evidence>
<feature type="transmembrane region" description="Helical" evidence="1">
    <location>
        <begin position="493"/>
        <end position="511"/>
    </location>
</feature>
<feature type="transmembrane region" description="Helical" evidence="1">
    <location>
        <begin position="532"/>
        <end position="554"/>
    </location>
</feature>
<feature type="transmembrane region" description="Helical" evidence="1">
    <location>
        <begin position="403"/>
        <end position="426"/>
    </location>
</feature>
<name>A0ABV6Z4M7_UNCC1</name>
<keyword evidence="1" id="KW-0812">Transmembrane</keyword>
<proteinExistence type="predicted"/>
<dbReference type="SUPFAM" id="SSF53335">
    <property type="entry name" value="S-adenosyl-L-methionine-dependent methyltransferases"/>
    <property type="match status" value="1"/>
</dbReference>
<feature type="transmembrane region" description="Helical" evidence="1">
    <location>
        <begin position="464"/>
        <end position="481"/>
    </location>
</feature>
<reference evidence="2 3" key="1">
    <citation type="submission" date="2024-09" db="EMBL/GenBank/DDBJ databases">
        <title>Laminarin stimulates single cell rates of sulfate reduction while oxygen inhibits transcriptomic activity in coastal marine sediment.</title>
        <authorList>
            <person name="Lindsay M."/>
            <person name="Orcutt B."/>
            <person name="Emerson D."/>
            <person name="Stepanauskas R."/>
            <person name="D'Angelo T."/>
        </authorList>
    </citation>
    <scope>NUCLEOTIDE SEQUENCE [LARGE SCALE GENOMIC DNA]</scope>
    <source>
        <strain evidence="2">SAG AM-311-K15</strain>
    </source>
</reference>
<feature type="transmembrane region" description="Helical" evidence="1">
    <location>
        <begin position="560"/>
        <end position="579"/>
    </location>
</feature>
<dbReference type="Gene3D" id="3.40.50.150">
    <property type="entry name" value="Vaccinia Virus protein VP39"/>
    <property type="match status" value="1"/>
</dbReference>
<evidence type="ECO:0000313" key="2">
    <source>
        <dbReference type="EMBL" id="MFC1853402.1"/>
    </source>
</evidence>
<organism evidence="2 3">
    <name type="scientific">candidate division CSSED10-310 bacterium</name>
    <dbReference type="NCBI Taxonomy" id="2855610"/>
    <lineage>
        <taxon>Bacteria</taxon>
        <taxon>Bacteria division CSSED10-310</taxon>
    </lineage>
</organism>
<comment type="caution">
    <text evidence="2">The sequence shown here is derived from an EMBL/GenBank/DDBJ whole genome shotgun (WGS) entry which is preliminary data.</text>
</comment>
<feature type="non-terminal residue" evidence="2">
    <location>
        <position position="1"/>
    </location>
</feature>
<evidence type="ECO:0000256" key="1">
    <source>
        <dbReference type="SAM" id="Phobius"/>
    </source>
</evidence>
<feature type="transmembrane region" description="Helical" evidence="1">
    <location>
        <begin position="362"/>
        <end position="383"/>
    </location>
</feature>
<feature type="transmembrane region" description="Helical" evidence="1">
    <location>
        <begin position="432"/>
        <end position="452"/>
    </location>
</feature>
<accession>A0ABV6Z4M7</accession>
<sequence length="591" mass="66897">ALQYQTPFLKIKYVKGLRENDQKLFEKWNAYSRVAVFPFTKTKDNQFFEWGLDSMLVQDPPPQLFMNIDAGAATPITKFTNDLKPLEILRYGLPSLAYNLRTAPQTLIIGPGGGNDVLRALIFGSESIDAVEYNPLIYQAVNQVFGDFSGHIYDHPKVHFHLSEGRHFVQRTNRTYDIIQASLVDTFAASSAGALTLSESTLYTVEAFTDYLDHLKPAGILTISRFIHDPPWETLRIASIAREAFRRRGISDFSRHIIIYKLSKFSTTLIKKEAFTEAEIKEIMKIAQILSFSPVWVPGHKQDTAIFRSLLLDHDVEKFYRDYSLDVTPTTDDSPFFFFVGKLKNLLQKSSFRHQNIFHYQAIYILVVLLVIAWILILAFILLPLLIRGRELAITFSVIKKPLLYFLGIGVGYMTIEVGIIQRFLLPLGHPIYALSVVLFTMLVFSALGSACSFRFGQQRKYQWILFALIVTLLVPIILLHGTINDLLIGQTLWSRILLTVVILAPLSFLMGMPFPRGIRLFFSRNPSLIPWAWAINGASSVLASIGALFVAMISNYSVVLWLGAGFYCLAMLAVSGIFRQDLRPSGQENE</sequence>
<keyword evidence="3" id="KW-1185">Reference proteome</keyword>
<keyword evidence="1" id="KW-0472">Membrane</keyword>
<gene>
    <name evidence="2" type="ORF">ACFL27_24660</name>
</gene>
<dbReference type="Proteomes" id="UP001594351">
    <property type="component" value="Unassembled WGS sequence"/>
</dbReference>
<protein>
    <recommendedName>
        <fullName evidence="4">SAM-dependent methyltransferase</fullName>
    </recommendedName>
</protein>
<dbReference type="InterPro" id="IPR029063">
    <property type="entry name" value="SAM-dependent_MTases_sf"/>
</dbReference>
<keyword evidence="1" id="KW-1133">Transmembrane helix</keyword>
<dbReference type="Pfam" id="PF01564">
    <property type="entry name" value="Spermine_synth"/>
    <property type="match status" value="1"/>
</dbReference>
<dbReference type="EMBL" id="JBHPBY010000491">
    <property type="protein sequence ID" value="MFC1853402.1"/>
    <property type="molecule type" value="Genomic_DNA"/>
</dbReference>
<evidence type="ECO:0008006" key="4">
    <source>
        <dbReference type="Google" id="ProtNLM"/>
    </source>
</evidence>